<reference evidence="1 2" key="1">
    <citation type="submission" date="2016-12" db="EMBL/GenBank/DDBJ databases">
        <title>The genomes of Aspergillus section Nigri reveals drivers in fungal speciation.</title>
        <authorList>
            <consortium name="DOE Joint Genome Institute"/>
            <person name="Vesth T.C."/>
            <person name="Nybo J."/>
            <person name="Theobald S."/>
            <person name="Brandl J."/>
            <person name="Frisvad J.C."/>
            <person name="Nielsen K.F."/>
            <person name="Lyhne E.K."/>
            <person name="Kogle M.E."/>
            <person name="Kuo A."/>
            <person name="Riley R."/>
            <person name="Clum A."/>
            <person name="Nolan M."/>
            <person name="Lipzen A."/>
            <person name="Salamov A."/>
            <person name="Henrissat B."/>
            <person name="Wiebenga A."/>
            <person name="De Vries R.P."/>
            <person name="Grigoriev I.V."/>
            <person name="Mortensen U.H."/>
            <person name="Andersen M.R."/>
            <person name="Baker S.E."/>
        </authorList>
    </citation>
    <scope>NUCLEOTIDE SEQUENCE [LARGE SCALE GENOMIC DNA]</scope>
    <source>
        <strain evidence="1 2">CBS 121591</strain>
    </source>
</reference>
<evidence type="ECO:0000313" key="2">
    <source>
        <dbReference type="Proteomes" id="UP000248340"/>
    </source>
</evidence>
<dbReference type="AlphaFoldDB" id="A0A319CGC5"/>
<organism evidence="1 2">
    <name type="scientific">Aspergillus uvarum CBS 121591</name>
    <dbReference type="NCBI Taxonomy" id="1448315"/>
    <lineage>
        <taxon>Eukaryota</taxon>
        <taxon>Fungi</taxon>
        <taxon>Dikarya</taxon>
        <taxon>Ascomycota</taxon>
        <taxon>Pezizomycotina</taxon>
        <taxon>Eurotiomycetes</taxon>
        <taxon>Eurotiomycetidae</taxon>
        <taxon>Eurotiales</taxon>
        <taxon>Aspergillaceae</taxon>
        <taxon>Aspergillus</taxon>
        <taxon>Aspergillus subgen. Circumdati</taxon>
    </lineage>
</organism>
<name>A0A319CGC5_9EURO</name>
<sequence length="52" mass="5962">MGQESSTYMMASKIRTCVYTCPSTTIDNDRREANVSDPIRFPINKPFLFKLS</sequence>
<protein>
    <submittedName>
        <fullName evidence="1">Uncharacterized protein</fullName>
    </submittedName>
</protein>
<gene>
    <name evidence="1" type="ORF">BO82DRAFT_45027</name>
</gene>
<dbReference type="RefSeq" id="XP_025493579.1">
    <property type="nucleotide sequence ID" value="XM_025641205.1"/>
</dbReference>
<dbReference type="VEuPathDB" id="FungiDB:BO82DRAFT_45027"/>
<dbReference type="GeneID" id="37143947"/>
<dbReference type="EMBL" id="KZ821690">
    <property type="protein sequence ID" value="PYH83379.1"/>
    <property type="molecule type" value="Genomic_DNA"/>
</dbReference>
<proteinExistence type="predicted"/>
<keyword evidence="2" id="KW-1185">Reference proteome</keyword>
<dbReference type="Proteomes" id="UP000248340">
    <property type="component" value="Unassembled WGS sequence"/>
</dbReference>
<accession>A0A319CGC5</accession>
<evidence type="ECO:0000313" key="1">
    <source>
        <dbReference type="EMBL" id="PYH83379.1"/>
    </source>
</evidence>